<reference evidence="2 3" key="2">
    <citation type="journal article" date="2017" name="Nature">
        <title>The Apostasia genome and the evolution of orchids.</title>
        <authorList>
            <person name="Zhang G.Q."/>
            <person name="Liu K.W."/>
            <person name="Li Z."/>
            <person name="Lohaus R."/>
            <person name="Hsiao Y.Y."/>
            <person name="Niu S.C."/>
            <person name="Wang J.Y."/>
            <person name="Lin Y.C."/>
            <person name="Xu Q."/>
            <person name="Chen L.J."/>
            <person name="Yoshida K."/>
            <person name="Fujiwara S."/>
            <person name="Wang Z.W."/>
            <person name="Zhang Y.Q."/>
            <person name="Mitsuda N."/>
            <person name="Wang M."/>
            <person name="Liu G.H."/>
            <person name="Pecoraro L."/>
            <person name="Huang H.X."/>
            <person name="Xiao X.J."/>
            <person name="Lin M."/>
            <person name="Wu X.Y."/>
            <person name="Wu W.L."/>
            <person name="Chen Y.Y."/>
            <person name="Chang S.B."/>
            <person name="Sakamoto S."/>
            <person name="Ohme-Takagi M."/>
            <person name="Yagi M."/>
            <person name="Zeng S.J."/>
            <person name="Shen C.Y."/>
            <person name="Yeh C.M."/>
            <person name="Luo Y.B."/>
            <person name="Tsai W.C."/>
            <person name="Van de Peer Y."/>
            <person name="Liu Z.J."/>
        </authorList>
    </citation>
    <scope>NUCLEOTIDE SEQUENCE [LARGE SCALE GENOMIC DNA]</scope>
    <source>
        <tissue evidence="2">The whole plant</tissue>
    </source>
</reference>
<dbReference type="PANTHER" id="PTHR33386:SF13">
    <property type="entry name" value="EXPRESSED PROTEIN"/>
    <property type="match status" value="1"/>
</dbReference>
<accession>A0A2I0W8X2</accession>
<feature type="region of interest" description="Disordered" evidence="1">
    <location>
        <begin position="1"/>
        <end position="35"/>
    </location>
</feature>
<evidence type="ECO:0000313" key="3">
    <source>
        <dbReference type="Proteomes" id="UP000233837"/>
    </source>
</evidence>
<evidence type="ECO:0000256" key="1">
    <source>
        <dbReference type="SAM" id="MobiDB-lite"/>
    </source>
</evidence>
<sequence>MGSEAPSWADQWGSSGLEDEYGSSSGTNNKGKKTTNLKATASAGLGKAKSAAVIGAHHAKTAAKVGAQKVKTGTSMGVSWIKNQYHKRSSK</sequence>
<dbReference type="EMBL" id="KZ502843">
    <property type="protein sequence ID" value="PKU72105.1"/>
    <property type="molecule type" value="Genomic_DNA"/>
</dbReference>
<keyword evidence="3" id="KW-1185">Reference proteome</keyword>
<dbReference type="OrthoDB" id="779084at2759"/>
<reference evidence="2 3" key="1">
    <citation type="journal article" date="2016" name="Sci. Rep.">
        <title>The Dendrobium catenatum Lindl. genome sequence provides insights into polysaccharide synthase, floral development and adaptive evolution.</title>
        <authorList>
            <person name="Zhang G.Q."/>
            <person name="Xu Q."/>
            <person name="Bian C."/>
            <person name="Tsai W.C."/>
            <person name="Yeh C.M."/>
            <person name="Liu K.W."/>
            <person name="Yoshida K."/>
            <person name="Zhang L.S."/>
            <person name="Chang S.B."/>
            <person name="Chen F."/>
            <person name="Shi Y."/>
            <person name="Su Y.Y."/>
            <person name="Zhang Y.Q."/>
            <person name="Chen L.J."/>
            <person name="Yin Y."/>
            <person name="Lin M."/>
            <person name="Huang H."/>
            <person name="Deng H."/>
            <person name="Wang Z.W."/>
            <person name="Zhu S.L."/>
            <person name="Zhao X."/>
            <person name="Deng C."/>
            <person name="Niu S.C."/>
            <person name="Huang J."/>
            <person name="Wang M."/>
            <person name="Liu G.H."/>
            <person name="Yang H.J."/>
            <person name="Xiao X.J."/>
            <person name="Hsiao Y.Y."/>
            <person name="Wu W.L."/>
            <person name="Chen Y.Y."/>
            <person name="Mitsuda N."/>
            <person name="Ohme-Takagi M."/>
            <person name="Luo Y.B."/>
            <person name="Van de Peer Y."/>
            <person name="Liu Z.J."/>
        </authorList>
    </citation>
    <scope>NUCLEOTIDE SEQUENCE [LARGE SCALE GENOMIC DNA]</scope>
    <source>
        <tissue evidence="2">The whole plant</tissue>
    </source>
</reference>
<evidence type="ECO:0000313" key="2">
    <source>
        <dbReference type="EMBL" id="PKU72105.1"/>
    </source>
</evidence>
<dbReference type="AlphaFoldDB" id="A0A2I0W8X2"/>
<organism evidence="2 3">
    <name type="scientific">Dendrobium catenatum</name>
    <dbReference type="NCBI Taxonomy" id="906689"/>
    <lineage>
        <taxon>Eukaryota</taxon>
        <taxon>Viridiplantae</taxon>
        <taxon>Streptophyta</taxon>
        <taxon>Embryophyta</taxon>
        <taxon>Tracheophyta</taxon>
        <taxon>Spermatophyta</taxon>
        <taxon>Magnoliopsida</taxon>
        <taxon>Liliopsida</taxon>
        <taxon>Asparagales</taxon>
        <taxon>Orchidaceae</taxon>
        <taxon>Epidendroideae</taxon>
        <taxon>Malaxideae</taxon>
        <taxon>Dendrobiinae</taxon>
        <taxon>Dendrobium</taxon>
    </lineage>
</organism>
<dbReference type="Proteomes" id="UP000233837">
    <property type="component" value="Unassembled WGS sequence"/>
</dbReference>
<proteinExistence type="predicted"/>
<protein>
    <submittedName>
        <fullName evidence="2">Uncharacterized protein</fullName>
    </submittedName>
</protein>
<dbReference type="PANTHER" id="PTHR33386">
    <property type="entry name" value="OS02G0740600 PROTEIN"/>
    <property type="match status" value="1"/>
</dbReference>
<gene>
    <name evidence="2" type="ORF">MA16_Dca006698</name>
</gene>
<name>A0A2I0W8X2_9ASPA</name>